<dbReference type="PANTHER" id="PTHR43666:SF1">
    <property type="entry name" value="CONSERVED PROTEIN"/>
    <property type="match status" value="1"/>
</dbReference>
<feature type="domain" description="Metalloprotease TldD/E C-terminal" evidence="1">
    <location>
        <begin position="224"/>
        <end position="446"/>
    </location>
</feature>
<comment type="caution">
    <text evidence="2">The sequence shown here is derived from an EMBL/GenBank/DDBJ whole genome shotgun (WGS) entry which is preliminary data.</text>
</comment>
<evidence type="ECO:0000259" key="1">
    <source>
        <dbReference type="Pfam" id="PF19289"/>
    </source>
</evidence>
<protein>
    <submittedName>
        <fullName evidence="2">TldD/PmbA family protein</fullName>
    </submittedName>
</protein>
<dbReference type="SUPFAM" id="SSF111283">
    <property type="entry name" value="Putative modulator of DNA gyrase, PmbA/TldD"/>
    <property type="match status" value="1"/>
</dbReference>
<keyword evidence="3" id="KW-1185">Reference proteome</keyword>
<dbReference type="InterPro" id="IPR036059">
    <property type="entry name" value="TldD/PmbA_sf"/>
</dbReference>
<dbReference type="RefSeq" id="WP_190939812.1">
    <property type="nucleotide sequence ID" value="NZ_JACJSI010000008.1"/>
</dbReference>
<evidence type="ECO:0000313" key="2">
    <source>
        <dbReference type="EMBL" id="MBD2529190.1"/>
    </source>
</evidence>
<dbReference type="Proteomes" id="UP000623440">
    <property type="component" value="Unassembled WGS sequence"/>
</dbReference>
<proteinExistence type="predicted"/>
<reference evidence="2 3" key="1">
    <citation type="journal article" date="2020" name="ISME J.">
        <title>Comparative genomics reveals insights into cyanobacterial evolution and habitat adaptation.</title>
        <authorList>
            <person name="Chen M.Y."/>
            <person name="Teng W.K."/>
            <person name="Zhao L."/>
            <person name="Hu C.X."/>
            <person name="Zhou Y.K."/>
            <person name="Han B.P."/>
            <person name="Song L.R."/>
            <person name="Shu W.S."/>
        </authorList>
    </citation>
    <scope>NUCLEOTIDE SEQUENCE [LARGE SCALE GENOMIC DNA]</scope>
    <source>
        <strain evidence="2 3">FACHB-838</strain>
    </source>
</reference>
<gene>
    <name evidence="2" type="ORF">H6G97_06240</name>
</gene>
<accession>A0ABR8DJW6</accession>
<dbReference type="InterPro" id="IPR045569">
    <property type="entry name" value="Metalloprtase-TldD/E_C"/>
</dbReference>
<evidence type="ECO:0000313" key="3">
    <source>
        <dbReference type="Proteomes" id="UP000623440"/>
    </source>
</evidence>
<dbReference type="EMBL" id="JACJSI010000008">
    <property type="protein sequence ID" value="MBD2529190.1"/>
    <property type="molecule type" value="Genomic_DNA"/>
</dbReference>
<dbReference type="PANTHER" id="PTHR43666">
    <property type="entry name" value="TLDD PROTEIN"/>
    <property type="match status" value="1"/>
</dbReference>
<dbReference type="Pfam" id="PF19289">
    <property type="entry name" value="PmbA_TldD_3rd"/>
    <property type="match status" value="1"/>
</dbReference>
<organism evidence="2 3">
    <name type="scientific">Nostoc flagelliforme FACHB-838</name>
    <dbReference type="NCBI Taxonomy" id="2692904"/>
    <lineage>
        <taxon>Bacteria</taxon>
        <taxon>Bacillati</taxon>
        <taxon>Cyanobacteriota</taxon>
        <taxon>Cyanophyceae</taxon>
        <taxon>Nostocales</taxon>
        <taxon>Nostocaceae</taxon>
        <taxon>Nostoc</taxon>
    </lineage>
</organism>
<name>A0ABR8DJW6_9NOSO</name>
<sequence>MKVEELSALEVSFNRLIESLLIKKLENEQFTVRLSSEISQFTRFNHAKVRQTGSVADGWIELTLMKDQRNSVRQFPFTGNWQVDWELAYTALQELRDEIILLPIDPYLVLPSGNNTSREVNSGNLLAAEAVVSTVLELVAELDFTGIYAGGVVIKAYGDSSGKKHWFATEYFTLDYSLFSTSGQAVKGTFAGSDWDKSTYIAKISEAKKQLELLNHPAKELPRGQYRTYFAPAAVADLLLMLSWGSVSEADIQQGNSSLAALWRKEKQLSPAFNLKENFQRGLVPRFNELGEIAAPELPIIEKGHLVNTLVNSRTAKEYQKPANGANGSETLRAPEISPGNLGFEQILPSLDRGLYLSNLHYLNWSDRHTGRVTGMTRYACFWVENGEIVAPIENLRFDESLYRFWGENLIDLTNFQDFIPEVGTYESRQLGGSLVPGMLVEDFTYTL</sequence>